<feature type="compositionally biased region" description="Acidic residues" evidence="10">
    <location>
        <begin position="96"/>
        <end position="106"/>
    </location>
</feature>
<keyword evidence="2" id="KW-0479">Metal-binding</keyword>
<dbReference type="FunFam" id="3.30.160.60:FF:000083">
    <property type="entry name" value="Immunodeficiency virus type I enhancer binding protein 1"/>
    <property type="match status" value="1"/>
</dbReference>
<sequence>MCGVKCSKPSVLEKHIRTHTNERPYPCETCNLSFKTKSNLYKHLKSKMHRTRNPDGTIGAELAPGQFNSSLEDGEDSDDQTMDESGHNIDVTSMREEDEEEEEMMAEAERQQAASELARLGRANQQASFESGFESAGSRMASFESGVTRQHSFDLQQQQQQQQQHLPVGSAAGSAVPQFDVDAGRKSLSSFSGFQQQSSSISLTSAAKPVSGSGQLQAQGLTLSSALPVSIQQQQQQQQAGIVGMGLPVQPADSAPLGAEVGSGGGGSEPTFIAPRSTVGKPLLLSKSLDLGGASGGGGGAGSQQKRKPPKLELLGKSSSVDLESPPPHGQFRQALSLDCDRPPSGGVKAILKSHILKRSLSSDKQAEEENGIGNGTVKKQRTDFGEQQQQQQEQQARLRFTTDETYCCTTASLSSPAVVPSSGVSVVGLVNMSSQVQQPQSAAHSLIATLPTSSSASAGAVVSTTSTTASKPHAEVRIFKGGLLSPNEGEVYVRGRGRGKYKCEMCGIRCTKPSMLRKHIRTHAEIRPFLCRHCKFSFKTKGNLTKHMKSKQHMIRCLNLGMSKDSVPTEIEENSQVDQAALKAQQKLIKEGQLNEEDLNDDEGVPDGDDSGDEDDSASAAAEVAVDDSVETSAKQMVSTYNKSLKDKVQHNLNQITAAERRRQEEKSTAGNPGSDAAALLSHLNKSSQDVKKLLDSTSSATTDAAASAATSIESSATSSGLVPPNVNVSLLVQDRPLNLSSGKTQLQLADKAAASTASAIPDKLRKIRFDDANGANGAGGPDGRRASPARDGANAAADAANESATAGSSSRQSVEDADEDDNEEAAGDAASDPMASLQNDRPAHASSSQAATSAAVGISSVAGDAAATAAAAAVAAATAAATAVTSTGGRPQCPVCKCTFDQPSQLSLHLKTHQFASDTGALAAEVATASVADSAAPGIGDISDNPRPFACLVCPRNFRVPGHLAKHFRSKQHAKGLLTAGKMAEATYQAIEAGRLNLSEVVDQDSGEVVGGAASVASSAGPAVSSVAAAAAAVPAAVVAAAATRSIDLDDSDQEESDSQQLGKIGSK</sequence>
<keyword evidence="8" id="KW-0539">Nucleus</keyword>
<feature type="compositionally biased region" description="Acidic residues" evidence="10">
    <location>
        <begin position="595"/>
        <end position="618"/>
    </location>
</feature>
<proteinExistence type="predicted"/>
<feature type="region of interest" description="Disordered" evidence="10">
    <location>
        <begin position="592"/>
        <end position="633"/>
    </location>
</feature>
<dbReference type="WBParaSite" id="maker-uti_cns_0000986-snap-gene-1.7-mRNA-1">
    <property type="protein sequence ID" value="maker-uti_cns_0000986-snap-gene-1.7-mRNA-1"/>
    <property type="gene ID" value="maker-uti_cns_0000986-snap-gene-1.7"/>
</dbReference>
<feature type="region of interest" description="Disordered" evidence="10">
    <location>
        <begin position="50"/>
        <end position="114"/>
    </location>
</feature>
<dbReference type="SUPFAM" id="SSF57667">
    <property type="entry name" value="beta-beta-alpha zinc fingers"/>
    <property type="match status" value="3"/>
</dbReference>
<evidence type="ECO:0000256" key="9">
    <source>
        <dbReference type="PROSITE-ProRule" id="PRU00042"/>
    </source>
</evidence>
<feature type="compositionally biased region" description="Polar residues" evidence="10">
    <location>
        <begin position="145"/>
        <end position="155"/>
    </location>
</feature>
<reference evidence="13" key="1">
    <citation type="submission" date="2016-11" db="UniProtKB">
        <authorList>
            <consortium name="WormBaseParasite"/>
        </authorList>
    </citation>
    <scope>IDENTIFICATION</scope>
</reference>
<feature type="region of interest" description="Disordered" evidence="10">
    <location>
        <begin position="129"/>
        <end position="173"/>
    </location>
</feature>
<feature type="compositionally biased region" description="Low complexity" evidence="10">
    <location>
        <begin position="791"/>
        <end position="809"/>
    </location>
</feature>
<feature type="compositionally biased region" description="Gly residues" evidence="10">
    <location>
        <begin position="293"/>
        <end position="302"/>
    </location>
</feature>
<keyword evidence="12" id="KW-1185">Reference proteome</keyword>
<keyword evidence="7" id="KW-0804">Transcription</keyword>
<dbReference type="GO" id="GO:0000978">
    <property type="term" value="F:RNA polymerase II cis-regulatory region sequence-specific DNA binding"/>
    <property type="evidence" value="ECO:0007669"/>
    <property type="project" value="TreeGrafter"/>
</dbReference>
<dbReference type="PROSITE" id="PS50157">
    <property type="entry name" value="ZINC_FINGER_C2H2_2"/>
    <property type="match status" value="5"/>
</dbReference>
<evidence type="ECO:0000256" key="3">
    <source>
        <dbReference type="ARBA" id="ARBA00022737"/>
    </source>
</evidence>
<dbReference type="SMART" id="SM00355">
    <property type="entry name" value="ZnF_C2H2"/>
    <property type="match status" value="6"/>
</dbReference>
<dbReference type="GO" id="GO:0005634">
    <property type="term" value="C:nucleus"/>
    <property type="evidence" value="ECO:0007669"/>
    <property type="project" value="UniProtKB-SubCell"/>
</dbReference>
<dbReference type="InterPro" id="IPR013087">
    <property type="entry name" value="Znf_C2H2_type"/>
</dbReference>
<keyword evidence="3" id="KW-0677">Repeat</keyword>
<protein>
    <submittedName>
        <fullName evidence="13">C2H2-type domain-containing protein</fullName>
    </submittedName>
</protein>
<keyword evidence="4 9" id="KW-0863">Zinc-finger</keyword>
<feature type="compositionally biased region" description="Low complexity" evidence="10">
    <location>
        <begin position="387"/>
        <end position="396"/>
    </location>
</feature>
<feature type="compositionally biased region" description="Acidic residues" evidence="10">
    <location>
        <begin position="72"/>
        <end position="82"/>
    </location>
</feature>
<feature type="region of interest" description="Disordered" evidence="10">
    <location>
        <begin position="773"/>
        <end position="850"/>
    </location>
</feature>
<feature type="region of interest" description="Disordered" evidence="10">
    <location>
        <begin position="253"/>
        <end position="275"/>
    </location>
</feature>
<dbReference type="Proteomes" id="UP000095280">
    <property type="component" value="Unplaced"/>
</dbReference>
<dbReference type="AlphaFoldDB" id="A0A1I8G631"/>
<dbReference type="PANTHER" id="PTHR45944:SF2">
    <property type="entry name" value="SCHNURRI, ISOFORM F"/>
    <property type="match status" value="1"/>
</dbReference>
<evidence type="ECO:0000256" key="4">
    <source>
        <dbReference type="ARBA" id="ARBA00022771"/>
    </source>
</evidence>
<keyword evidence="5" id="KW-0862">Zinc</keyword>
<feature type="region of interest" description="Disordered" evidence="10">
    <location>
        <begin position="290"/>
        <end position="309"/>
    </location>
</feature>
<dbReference type="Pfam" id="PF00096">
    <property type="entry name" value="zf-C2H2"/>
    <property type="match status" value="4"/>
</dbReference>
<feature type="region of interest" description="Disordered" evidence="10">
    <location>
        <begin position="362"/>
        <end position="397"/>
    </location>
</feature>
<dbReference type="PANTHER" id="PTHR45944">
    <property type="entry name" value="SCHNURRI, ISOFORM F"/>
    <property type="match status" value="1"/>
</dbReference>
<dbReference type="InterPro" id="IPR036236">
    <property type="entry name" value="Znf_C2H2_sf"/>
</dbReference>
<evidence type="ECO:0000313" key="12">
    <source>
        <dbReference type="Proteomes" id="UP000095280"/>
    </source>
</evidence>
<organism evidence="12 13">
    <name type="scientific">Macrostomum lignano</name>
    <dbReference type="NCBI Taxonomy" id="282301"/>
    <lineage>
        <taxon>Eukaryota</taxon>
        <taxon>Metazoa</taxon>
        <taxon>Spiralia</taxon>
        <taxon>Lophotrochozoa</taxon>
        <taxon>Platyhelminthes</taxon>
        <taxon>Rhabditophora</taxon>
        <taxon>Macrostomorpha</taxon>
        <taxon>Macrostomida</taxon>
        <taxon>Macrostomidae</taxon>
        <taxon>Macrostomum</taxon>
    </lineage>
</organism>
<feature type="domain" description="C2H2-type" evidence="11">
    <location>
        <begin position="1"/>
        <end position="24"/>
    </location>
</feature>
<evidence type="ECO:0000256" key="5">
    <source>
        <dbReference type="ARBA" id="ARBA00022833"/>
    </source>
</evidence>
<dbReference type="Gene3D" id="3.30.160.60">
    <property type="entry name" value="Classic Zinc Finger"/>
    <property type="match status" value="5"/>
</dbReference>
<evidence type="ECO:0000256" key="10">
    <source>
        <dbReference type="SAM" id="MobiDB-lite"/>
    </source>
</evidence>
<feature type="compositionally biased region" description="Acidic residues" evidence="10">
    <location>
        <begin position="817"/>
        <end position="828"/>
    </location>
</feature>
<evidence type="ECO:0000256" key="1">
    <source>
        <dbReference type="ARBA" id="ARBA00004123"/>
    </source>
</evidence>
<name>A0A1I8G631_9PLAT</name>
<accession>A0A1I8G631</accession>
<dbReference type="InterPro" id="IPR051969">
    <property type="entry name" value="Zinc-finger_DNA-bd_regulators"/>
</dbReference>
<evidence type="ECO:0000256" key="6">
    <source>
        <dbReference type="ARBA" id="ARBA00023015"/>
    </source>
</evidence>
<feature type="domain" description="C2H2-type" evidence="11">
    <location>
        <begin position="951"/>
        <end position="976"/>
    </location>
</feature>
<feature type="region of interest" description="Disordered" evidence="10">
    <location>
        <begin position="1049"/>
        <end position="1070"/>
    </location>
</feature>
<feature type="domain" description="C2H2-type" evidence="11">
    <location>
        <begin position="530"/>
        <end position="554"/>
    </location>
</feature>
<dbReference type="GO" id="GO:0000981">
    <property type="term" value="F:DNA-binding transcription factor activity, RNA polymerase II-specific"/>
    <property type="evidence" value="ECO:0007669"/>
    <property type="project" value="TreeGrafter"/>
</dbReference>
<evidence type="ECO:0000256" key="7">
    <source>
        <dbReference type="ARBA" id="ARBA00023163"/>
    </source>
</evidence>
<comment type="subcellular location">
    <subcellularLocation>
        <location evidence="1">Nucleus</location>
    </subcellularLocation>
</comment>
<feature type="compositionally biased region" description="Acidic residues" evidence="10">
    <location>
        <begin position="1051"/>
        <end position="1060"/>
    </location>
</feature>
<evidence type="ECO:0000259" key="11">
    <source>
        <dbReference type="PROSITE" id="PS50157"/>
    </source>
</evidence>
<evidence type="ECO:0000256" key="2">
    <source>
        <dbReference type="ARBA" id="ARBA00022723"/>
    </source>
</evidence>
<dbReference type="PROSITE" id="PS00028">
    <property type="entry name" value="ZINC_FINGER_C2H2_1"/>
    <property type="match status" value="5"/>
</dbReference>
<feature type="domain" description="C2H2-type" evidence="11">
    <location>
        <begin position="25"/>
        <end position="54"/>
    </location>
</feature>
<feature type="domain" description="C2H2-type" evidence="11">
    <location>
        <begin position="502"/>
        <end position="529"/>
    </location>
</feature>
<keyword evidence="6" id="KW-0805">Transcription regulation</keyword>
<evidence type="ECO:0000313" key="13">
    <source>
        <dbReference type="WBParaSite" id="maker-uti_cns_0000986-snap-gene-1.7-mRNA-1"/>
    </source>
</evidence>
<dbReference type="GO" id="GO:0008270">
    <property type="term" value="F:zinc ion binding"/>
    <property type="evidence" value="ECO:0007669"/>
    <property type="project" value="UniProtKB-KW"/>
</dbReference>
<evidence type="ECO:0000256" key="8">
    <source>
        <dbReference type="ARBA" id="ARBA00023242"/>
    </source>
</evidence>
<dbReference type="FunFam" id="3.30.160.60:FF:000065">
    <property type="entry name" value="B-cell CLL/lymphoma 6, member B"/>
    <property type="match status" value="1"/>
</dbReference>